<dbReference type="FunFam" id="1.20.81.30:FF:000001">
    <property type="entry name" value="Type II secretion system protein F"/>
    <property type="match status" value="2"/>
</dbReference>
<evidence type="ECO:0000256" key="6">
    <source>
        <dbReference type="ARBA" id="ARBA00022989"/>
    </source>
</evidence>
<comment type="subcellular location">
    <subcellularLocation>
        <location evidence="1">Cell inner membrane</location>
        <topology evidence="1">Multi-pass membrane protein</topology>
    </subcellularLocation>
</comment>
<dbReference type="GO" id="GO:0005886">
    <property type="term" value="C:plasma membrane"/>
    <property type="evidence" value="ECO:0007669"/>
    <property type="project" value="UniProtKB-SubCell"/>
</dbReference>
<dbReference type="InterPro" id="IPR003004">
    <property type="entry name" value="GspF/PilC"/>
</dbReference>
<feature type="domain" description="Type II secretion system protein GspF" evidence="9">
    <location>
        <begin position="69"/>
        <end position="192"/>
    </location>
</feature>
<feature type="transmembrane region" description="Helical" evidence="8">
    <location>
        <begin position="376"/>
        <end position="396"/>
    </location>
</feature>
<evidence type="ECO:0000256" key="7">
    <source>
        <dbReference type="ARBA" id="ARBA00023136"/>
    </source>
</evidence>
<keyword evidence="6 8" id="KW-1133">Transmembrane helix</keyword>
<dbReference type="PANTHER" id="PTHR30012">
    <property type="entry name" value="GENERAL SECRETION PATHWAY PROTEIN"/>
    <property type="match status" value="1"/>
</dbReference>
<dbReference type="Gene3D" id="1.20.81.30">
    <property type="entry name" value="Type II secretion system (T2SS), domain F"/>
    <property type="match status" value="2"/>
</dbReference>
<evidence type="ECO:0000256" key="8">
    <source>
        <dbReference type="SAM" id="Phobius"/>
    </source>
</evidence>
<proteinExistence type="inferred from homology"/>
<feature type="transmembrane region" description="Helical" evidence="8">
    <location>
        <begin position="223"/>
        <end position="241"/>
    </location>
</feature>
<dbReference type="PANTHER" id="PTHR30012:SF0">
    <property type="entry name" value="TYPE II SECRETION SYSTEM PROTEIN F-RELATED"/>
    <property type="match status" value="1"/>
</dbReference>
<keyword evidence="4" id="KW-0997">Cell inner membrane</keyword>
<comment type="caution">
    <text evidence="10">The sequence shown here is derived from an EMBL/GenBank/DDBJ whole genome shotgun (WGS) entry which is preliminary data.</text>
</comment>
<feature type="domain" description="Type II secretion system protein GspF" evidence="9">
    <location>
        <begin position="272"/>
        <end position="394"/>
    </location>
</feature>
<dbReference type="AlphaFoldDB" id="A0A1G2HG97"/>
<protein>
    <recommendedName>
        <fullName evidence="9">Type II secretion system protein GspF domain-containing protein</fullName>
    </recommendedName>
</protein>
<dbReference type="InterPro" id="IPR018076">
    <property type="entry name" value="T2SS_GspF_dom"/>
</dbReference>
<feature type="transmembrane region" description="Helical" evidence="8">
    <location>
        <begin position="169"/>
        <end position="191"/>
    </location>
</feature>
<sequence length="403" mass="44859">MAIYEYQARTQTGETQTGTVEASNEENALQILQRINLVVVSIKSVEATPVYLRQFKFFQRVSSRDLSIFSRQLATLFAAAVPLVESLHTLANQTENPKLQEALLDIVADVDGGMEFDQALAQYPNIFSNFYVQIVKAGEESGTLDKVLNYLARYTEREHGIISKIRGSMIYPIFVLGVFIIVGVAMLVFVIPQLLSVLEQSGAELPLITRVIAVASDFIRNQWYIFVTVVIVGIVGIIRFLKTKTGKEFWSLAQLKIPIFGRIFKNIYLFRFSESFGLLIRGGVPFSQSLTISANVIDNLVYKRIIMDAKEKVSRGISLSQSLKEHPEISAMVTQMIAVGEKTGKLDEILQNVASFYEEEVTNAVDNLVSLIEPMLIVIMGFGVALLVAGVLLPIYTSINTLQ</sequence>
<dbReference type="Proteomes" id="UP000176770">
    <property type="component" value="Unassembled WGS sequence"/>
</dbReference>
<evidence type="ECO:0000259" key="9">
    <source>
        <dbReference type="Pfam" id="PF00482"/>
    </source>
</evidence>
<dbReference type="PRINTS" id="PR00812">
    <property type="entry name" value="BCTERIALGSPF"/>
</dbReference>
<comment type="similarity">
    <text evidence="2">Belongs to the GSP F family.</text>
</comment>
<dbReference type="InterPro" id="IPR042094">
    <property type="entry name" value="T2SS_GspF_sf"/>
</dbReference>
<evidence type="ECO:0000256" key="1">
    <source>
        <dbReference type="ARBA" id="ARBA00004429"/>
    </source>
</evidence>
<evidence type="ECO:0000313" key="11">
    <source>
        <dbReference type="Proteomes" id="UP000176770"/>
    </source>
</evidence>
<evidence type="ECO:0000256" key="3">
    <source>
        <dbReference type="ARBA" id="ARBA00022475"/>
    </source>
</evidence>
<evidence type="ECO:0000256" key="4">
    <source>
        <dbReference type="ARBA" id="ARBA00022519"/>
    </source>
</evidence>
<organism evidence="10 11">
    <name type="scientific">Candidatus Spechtbacteria bacterium RIFCSPLOWO2_12_FULL_38_22</name>
    <dbReference type="NCBI Taxonomy" id="1802165"/>
    <lineage>
        <taxon>Bacteria</taxon>
        <taxon>Candidatus Spechtiibacteriota</taxon>
    </lineage>
</organism>
<dbReference type="Pfam" id="PF00482">
    <property type="entry name" value="T2SSF"/>
    <property type="match status" value="2"/>
</dbReference>
<accession>A0A1G2HG97</accession>
<evidence type="ECO:0000313" key="10">
    <source>
        <dbReference type="EMBL" id="OGZ61514.1"/>
    </source>
</evidence>
<name>A0A1G2HG97_9BACT</name>
<evidence type="ECO:0000256" key="2">
    <source>
        <dbReference type="ARBA" id="ARBA00005745"/>
    </source>
</evidence>
<keyword evidence="5 8" id="KW-0812">Transmembrane</keyword>
<reference evidence="10 11" key="1">
    <citation type="journal article" date="2016" name="Nat. Commun.">
        <title>Thousands of microbial genomes shed light on interconnected biogeochemical processes in an aquifer system.</title>
        <authorList>
            <person name="Anantharaman K."/>
            <person name="Brown C.T."/>
            <person name="Hug L.A."/>
            <person name="Sharon I."/>
            <person name="Castelle C.J."/>
            <person name="Probst A.J."/>
            <person name="Thomas B.C."/>
            <person name="Singh A."/>
            <person name="Wilkins M.J."/>
            <person name="Karaoz U."/>
            <person name="Brodie E.L."/>
            <person name="Williams K.H."/>
            <person name="Hubbard S.S."/>
            <person name="Banfield J.F."/>
        </authorList>
    </citation>
    <scope>NUCLEOTIDE SEQUENCE [LARGE SCALE GENOMIC DNA]</scope>
</reference>
<gene>
    <name evidence="10" type="ORF">A3F94_01545</name>
</gene>
<dbReference type="EMBL" id="MHOK01000022">
    <property type="protein sequence ID" value="OGZ61514.1"/>
    <property type="molecule type" value="Genomic_DNA"/>
</dbReference>
<keyword evidence="7 8" id="KW-0472">Membrane</keyword>
<dbReference type="STRING" id="1802165.A3F94_01545"/>
<keyword evidence="3" id="KW-1003">Cell membrane</keyword>
<evidence type="ECO:0000256" key="5">
    <source>
        <dbReference type="ARBA" id="ARBA00022692"/>
    </source>
</evidence>